<name>A0AAJ7NCY8_9HYME</name>
<keyword evidence="7" id="KW-1133">Transmembrane helix</keyword>
<reference evidence="12" key="1">
    <citation type="submission" date="2025-08" db="UniProtKB">
        <authorList>
            <consortium name="RefSeq"/>
        </authorList>
    </citation>
    <scope>IDENTIFICATION</scope>
    <source>
        <tissue evidence="12">Whole body</tissue>
    </source>
</reference>
<keyword evidence="4" id="KW-0812">Transmembrane</keyword>
<keyword evidence="11" id="KW-1185">Reference proteome</keyword>
<dbReference type="GO" id="GO:0015271">
    <property type="term" value="F:outward rectifier potassium channel activity"/>
    <property type="evidence" value="ECO:0007669"/>
    <property type="project" value="TreeGrafter"/>
</dbReference>
<evidence type="ECO:0000256" key="3">
    <source>
        <dbReference type="ARBA" id="ARBA00022538"/>
    </source>
</evidence>
<evidence type="ECO:0000313" key="12">
    <source>
        <dbReference type="RefSeq" id="XP_017889214.1"/>
    </source>
</evidence>
<evidence type="ECO:0000256" key="5">
    <source>
        <dbReference type="ARBA" id="ARBA00022826"/>
    </source>
</evidence>
<comment type="subcellular location">
    <subcellularLocation>
        <location evidence="1">Membrane</location>
        <topology evidence="1">Multi-pass membrane protein</topology>
    </subcellularLocation>
</comment>
<gene>
    <name evidence="12" type="primary">LOC108630425</name>
</gene>
<accession>A0AAJ7NCY8</accession>
<dbReference type="KEGG" id="ccal:108630425"/>
<sequence length="93" mass="10790">MRFMQFRAHDKYALHLSKMEKREKERGSHISYMFRLPFAAGSVFSASMLDTLLYQAFVKDYMITFVRLLLGVDQAPGSGFLTSVRNLQSIYQV</sequence>
<evidence type="ECO:0000256" key="1">
    <source>
        <dbReference type="ARBA" id="ARBA00004141"/>
    </source>
</evidence>
<keyword evidence="6" id="KW-0630">Potassium</keyword>
<dbReference type="PANTHER" id="PTHR10027">
    <property type="entry name" value="CALCIUM-ACTIVATED POTASSIUM CHANNEL ALPHA CHAIN"/>
    <property type="match status" value="1"/>
</dbReference>
<protein>
    <submittedName>
        <fullName evidence="12">Potassium channel subfamily T member 2-like</fullName>
    </submittedName>
</protein>
<evidence type="ECO:0000256" key="9">
    <source>
        <dbReference type="ARBA" id="ARBA00023136"/>
    </source>
</evidence>
<dbReference type="PANTHER" id="PTHR10027:SF10">
    <property type="entry name" value="SLOWPOKE 2, ISOFORM D"/>
    <property type="match status" value="1"/>
</dbReference>
<keyword evidence="2" id="KW-0813">Transport</keyword>
<keyword evidence="3" id="KW-0633">Potassium transport</keyword>
<keyword evidence="5" id="KW-0631">Potassium channel</keyword>
<dbReference type="GO" id="GO:0005886">
    <property type="term" value="C:plasma membrane"/>
    <property type="evidence" value="ECO:0007669"/>
    <property type="project" value="TreeGrafter"/>
</dbReference>
<dbReference type="Proteomes" id="UP000694925">
    <property type="component" value="Unplaced"/>
</dbReference>
<keyword evidence="10" id="KW-0407">Ion channel</keyword>
<proteinExistence type="predicted"/>
<evidence type="ECO:0000313" key="11">
    <source>
        <dbReference type="Proteomes" id="UP000694925"/>
    </source>
</evidence>
<dbReference type="InterPro" id="IPR047871">
    <property type="entry name" value="K_chnl_Slo-like"/>
</dbReference>
<evidence type="ECO:0000256" key="7">
    <source>
        <dbReference type="ARBA" id="ARBA00022989"/>
    </source>
</evidence>
<evidence type="ECO:0000256" key="4">
    <source>
        <dbReference type="ARBA" id="ARBA00022692"/>
    </source>
</evidence>
<organism evidence="11 12">
    <name type="scientific">Ceratina calcarata</name>
    <dbReference type="NCBI Taxonomy" id="156304"/>
    <lineage>
        <taxon>Eukaryota</taxon>
        <taxon>Metazoa</taxon>
        <taxon>Ecdysozoa</taxon>
        <taxon>Arthropoda</taxon>
        <taxon>Hexapoda</taxon>
        <taxon>Insecta</taxon>
        <taxon>Pterygota</taxon>
        <taxon>Neoptera</taxon>
        <taxon>Endopterygota</taxon>
        <taxon>Hymenoptera</taxon>
        <taxon>Apocrita</taxon>
        <taxon>Aculeata</taxon>
        <taxon>Apoidea</taxon>
        <taxon>Anthophila</taxon>
        <taxon>Apidae</taxon>
        <taxon>Ceratina</taxon>
        <taxon>Zadontomerus</taxon>
    </lineage>
</organism>
<dbReference type="AlphaFoldDB" id="A0AAJ7NCY8"/>
<evidence type="ECO:0000256" key="10">
    <source>
        <dbReference type="ARBA" id="ARBA00023303"/>
    </source>
</evidence>
<keyword evidence="9" id="KW-0472">Membrane</keyword>
<evidence type="ECO:0000256" key="2">
    <source>
        <dbReference type="ARBA" id="ARBA00022448"/>
    </source>
</evidence>
<dbReference type="GO" id="GO:0005228">
    <property type="term" value="F:intracellular sodium-activated potassium channel activity"/>
    <property type="evidence" value="ECO:0007669"/>
    <property type="project" value="TreeGrafter"/>
</dbReference>
<keyword evidence="8" id="KW-0406">Ion transport</keyword>
<dbReference type="RefSeq" id="XP_017889214.1">
    <property type="nucleotide sequence ID" value="XM_018033725.2"/>
</dbReference>
<evidence type="ECO:0000256" key="6">
    <source>
        <dbReference type="ARBA" id="ARBA00022958"/>
    </source>
</evidence>
<dbReference type="GeneID" id="108630425"/>
<evidence type="ECO:0000256" key="8">
    <source>
        <dbReference type="ARBA" id="ARBA00023065"/>
    </source>
</evidence>